<dbReference type="STRING" id="284590.Q6CXV8"/>
<organism evidence="1 2">
    <name type="scientific">Kluyveromyces lactis (strain ATCC 8585 / CBS 2359 / DSM 70799 / NBRC 1267 / NRRL Y-1140 / WM37)</name>
    <name type="common">Yeast</name>
    <name type="synonym">Candida sphaerica</name>
    <dbReference type="NCBI Taxonomy" id="284590"/>
    <lineage>
        <taxon>Eukaryota</taxon>
        <taxon>Fungi</taxon>
        <taxon>Dikarya</taxon>
        <taxon>Ascomycota</taxon>
        <taxon>Saccharomycotina</taxon>
        <taxon>Saccharomycetes</taxon>
        <taxon>Saccharomycetales</taxon>
        <taxon>Saccharomycetaceae</taxon>
        <taxon>Kluyveromyces</taxon>
    </lineage>
</organism>
<dbReference type="HOGENOM" id="CLU_091043_0_0_1"/>
<accession>Q6CXV8</accession>
<dbReference type="PaxDb" id="284590-Q6CXV8"/>
<evidence type="ECO:0000313" key="1">
    <source>
        <dbReference type="EMBL" id="CAH02819.2"/>
    </source>
</evidence>
<dbReference type="EMBL" id="CR382121">
    <property type="protein sequence ID" value="CAH02819.2"/>
    <property type="molecule type" value="Genomic_DNA"/>
</dbReference>
<gene>
    <name evidence="1" type="ORF">KLLA0_A05247g</name>
</gene>
<dbReference type="Pfam" id="PF09432">
    <property type="entry name" value="THP2"/>
    <property type="match status" value="1"/>
</dbReference>
<evidence type="ECO:0000313" key="2">
    <source>
        <dbReference type="Proteomes" id="UP000000598"/>
    </source>
</evidence>
<dbReference type="GO" id="GO:0006406">
    <property type="term" value="P:mRNA export from nucleus"/>
    <property type="evidence" value="ECO:0007669"/>
    <property type="project" value="InterPro"/>
</dbReference>
<dbReference type="InterPro" id="IPR018557">
    <property type="entry name" value="THO_cplx_su_Thp2"/>
</dbReference>
<dbReference type="Proteomes" id="UP000000598">
    <property type="component" value="Chromosome A"/>
</dbReference>
<keyword evidence="2" id="KW-1185">Reference proteome</keyword>
<dbReference type="eggNOG" id="ENOG502RXUV">
    <property type="taxonomic scope" value="Eukaryota"/>
</dbReference>
<dbReference type="GO" id="GO:0006368">
    <property type="term" value="P:transcription elongation by RNA polymerase II"/>
    <property type="evidence" value="ECO:0007669"/>
    <property type="project" value="InterPro"/>
</dbReference>
<protein>
    <submittedName>
        <fullName evidence="1">KLLA0A05247p</fullName>
    </submittedName>
</protein>
<dbReference type="InParanoid" id="Q6CXV8"/>
<name>Q6CXV8_KLULA</name>
<sequence length="259" mass="29831">MSNIYLDKLDEQEDQMRVTHTVATDIINSLEELVGALEREETTEGLETLKVLKSKNDELLKSIAVTRVLQINSSEIRANLMKDPDLTASKIFLSSDDRDDPNNLFNYFEETKGLHEAWMRHLSLVANLSDDLVHKLESSDESNKVLVNKNPLPAVLKETVKQYEEIGDEQQRIENIRAKLFQYLDEIKAGRAKYALENKYILNSTLQQITKEVSEWSQRWTHIENSLFGDSPTSLKKLVQKAENIKELLTVESTDYQME</sequence>
<reference evidence="1 2" key="1">
    <citation type="journal article" date="2004" name="Nature">
        <title>Genome evolution in yeasts.</title>
        <authorList>
            <consortium name="Genolevures"/>
            <person name="Dujon B."/>
            <person name="Sherman D."/>
            <person name="Fischer G."/>
            <person name="Durrens P."/>
            <person name="Casaregola S."/>
            <person name="Lafontaine I."/>
            <person name="de Montigny J."/>
            <person name="Marck C."/>
            <person name="Neuveglise C."/>
            <person name="Talla E."/>
            <person name="Goffard N."/>
            <person name="Frangeul L."/>
            <person name="Aigle M."/>
            <person name="Anthouard V."/>
            <person name="Babour A."/>
            <person name="Barbe V."/>
            <person name="Barnay S."/>
            <person name="Blanchin S."/>
            <person name="Beckerich J.M."/>
            <person name="Beyne E."/>
            <person name="Bleykasten C."/>
            <person name="Boisrame A."/>
            <person name="Boyer J."/>
            <person name="Cattolico L."/>
            <person name="Confanioleri F."/>
            <person name="de Daruvar A."/>
            <person name="Despons L."/>
            <person name="Fabre E."/>
            <person name="Fairhead C."/>
            <person name="Ferry-Dumazet H."/>
            <person name="Groppi A."/>
            <person name="Hantraye F."/>
            <person name="Hennequin C."/>
            <person name="Jauniaux N."/>
            <person name="Joyet P."/>
            <person name="Kachouri R."/>
            <person name="Kerrest A."/>
            <person name="Koszul R."/>
            <person name="Lemaire M."/>
            <person name="Lesur I."/>
            <person name="Ma L."/>
            <person name="Muller H."/>
            <person name="Nicaud J.M."/>
            <person name="Nikolski M."/>
            <person name="Oztas S."/>
            <person name="Ozier-Kalogeropoulos O."/>
            <person name="Pellenz S."/>
            <person name="Potier S."/>
            <person name="Richard G.F."/>
            <person name="Straub M.L."/>
            <person name="Suleau A."/>
            <person name="Swennene D."/>
            <person name="Tekaia F."/>
            <person name="Wesolowski-Louvel M."/>
            <person name="Westhof E."/>
            <person name="Wirth B."/>
            <person name="Zeniou-Meyer M."/>
            <person name="Zivanovic I."/>
            <person name="Bolotin-Fukuhara M."/>
            <person name="Thierry A."/>
            <person name="Bouchier C."/>
            <person name="Caudron B."/>
            <person name="Scarpelli C."/>
            <person name="Gaillardin C."/>
            <person name="Weissenbach J."/>
            <person name="Wincker P."/>
            <person name="Souciet J.L."/>
        </authorList>
    </citation>
    <scope>NUCLEOTIDE SEQUENCE [LARGE SCALE GENOMIC DNA]</scope>
    <source>
        <strain evidence="2">ATCC 8585 / CBS 2359 / DSM 70799 / NBRC 1267 / NRRL Y-1140 / WM37</strain>
    </source>
</reference>
<dbReference type="AlphaFoldDB" id="Q6CXV8"/>
<dbReference type="FunCoup" id="Q6CXV8">
    <property type="interactions" value="64"/>
</dbReference>
<proteinExistence type="predicted"/>
<dbReference type="KEGG" id="kla:KLLA0_A05247g"/>
<dbReference type="GO" id="GO:0000446">
    <property type="term" value="C:nucleoplasmic THO complex"/>
    <property type="evidence" value="ECO:0007669"/>
    <property type="project" value="InterPro"/>
</dbReference>